<sequence>MQKIYLKYPEITELKANIVSRRAQDNYTQIILDRTIFMAETFGFLKDFGSISDLEIVSIEEKRDNIIHTVKGRPQKSEVILKLNDKNRIKNLTYNTAFIIFKLVFTSFYQAKDLKLTITEDRSVIKIADFYDNFDKSLIENQTNFIIEKALKIDNKQGITSIDPLGEVINNEICFDNTSKVRGFKISEIESFGNDLELEFIAGRDIILE</sequence>
<evidence type="ECO:0000313" key="2">
    <source>
        <dbReference type="Proteomes" id="UP001637996"/>
    </source>
</evidence>
<keyword evidence="2" id="KW-1185">Reference proteome</keyword>
<protein>
    <submittedName>
        <fullName evidence="1">Uncharacterized protein</fullName>
    </submittedName>
</protein>
<evidence type="ECO:0000313" key="1">
    <source>
        <dbReference type="EMBL" id="MFO3664950.1"/>
    </source>
</evidence>
<dbReference type="Proteomes" id="UP001637996">
    <property type="component" value="Unassembled WGS sequence"/>
</dbReference>
<organism evidence="1 2">
    <name type="scientific">Anaerococcus martiniensis</name>
    <dbReference type="NCBI Taxonomy" id="3115615"/>
    <lineage>
        <taxon>Bacteria</taxon>
        <taxon>Bacillati</taxon>
        <taxon>Bacillota</taxon>
        <taxon>Tissierellia</taxon>
        <taxon>Tissierellales</taxon>
        <taxon>Peptoniphilaceae</taxon>
        <taxon>Anaerococcus</taxon>
    </lineage>
</organism>
<dbReference type="SUPFAM" id="SSF50447">
    <property type="entry name" value="Translation proteins"/>
    <property type="match status" value="1"/>
</dbReference>
<dbReference type="InterPro" id="IPR009000">
    <property type="entry name" value="Transl_B-barrel_sf"/>
</dbReference>
<gene>
    <name evidence="1" type="ORF">ACCQ41_01590</name>
</gene>
<dbReference type="RefSeq" id="WP_410030693.1">
    <property type="nucleotide sequence ID" value="NZ_JBGMEI010000002.1"/>
</dbReference>
<name>A0ABW9M9Z1_9FIRM</name>
<comment type="caution">
    <text evidence="1">The sequence shown here is derived from an EMBL/GenBank/DDBJ whole genome shotgun (WGS) entry which is preliminary data.</text>
</comment>
<reference evidence="1 2" key="1">
    <citation type="journal article" date="2025" name="Anaerobe">
        <title>Description of Anaerococcus kampingiae sp. nov., Anaerococcus groningensis sp. nov., Anaerococcus martiniensis sp. nov., and Anaerococcus cruorum sp. nov., isolated from human clinical specimens.</title>
        <authorList>
            <person name="Boiten K.E."/>
            <person name="Meijer J."/>
            <person name="van Wezel E.M."/>
            <person name="Veloo A.C.M."/>
        </authorList>
    </citation>
    <scope>NUCLEOTIDE SEQUENCE [LARGE SCALE GENOMIC DNA]</scope>
    <source>
        <strain evidence="1 2">ENR0831</strain>
    </source>
</reference>
<accession>A0ABW9M9Z1</accession>
<dbReference type="Gene3D" id="2.40.30.130">
    <property type="match status" value="1"/>
</dbReference>
<dbReference type="EMBL" id="JBGMEI010000002">
    <property type="protein sequence ID" value="MFO3664950.1"/>
    <property type="molecule type" value="Genomic_DNA"/>
</dbReference>
<proteinExistence type="predicted"/>